<dbReference type="PROSITE" id="PS51481">
    <property type="entry name" value="DHAK"/>
    <property type="match status" value="1"/>
</dbReference>
<dbReference type="PANTHER" id="PTHR28629">
    <property type="entry name" value="TRIOKINASE/FMN CYCLASE"/>
    <property type="match status" value="1"/>
</dbReference>
<evidence type="ECO:0000256" key="4">
    <source>
        <dbReference type="ARBA" id="ARBA00018932"/>
    </source>
</evidence>
<dbReference type="EC" id="2.7.1.28" evidence="2"/>
<comment type="function">
    <text evidence="7">Catalyzes both the phosphorylation of dihydroxyacetone and of glyceraldehyde, and the splitting of ribonucleoside diphosphate-X compounds among which FAD is the best substrate. Represses IFIH1-mediated cellular antiviral response.</text>
</comment>
<protein>
    <recommendedName>
        <fullName evidence="4">Triokinase/FMN cyclase</fullName>
        <ecNumber evidence="2">2.7.1.28</ecNumber>
        <ecNumber evidence="1">2.7.1.29</ecNumber>
        <ecNumber evidence="3">4.6.1.15</ecNumber>
    </recommendedName>
    <alternativeName>
        <fullName evidence="6">Bifunctional ATP-dependent dihydroxyacetone kinase/FAD-AMP lyase (cyclizing)</fullName>
    </alternativeName>
</protein>
<dbReference type="SUPFAM" id="SSF82549">
    <property type="entry name" value="DAK1/DegV-like"/>
    <property type="match status" value="1"/>
</dbReference>
<dbReference type="GO" id="GO:0050354">
    <property type="term" value="F:triokinase activity"/>
    <property type="evidence" value="ECO:0007669"/>
    <property type="project" value="UniProtKB-EC"/>
</dbReference>
<dbReference type="InterPro" id="IPR004007">
    <property type="entry name" value="DhaL_dom"/>
</dbReference>
<dbReference type="EMBL" id="JAHQIW010001681">
    <property type="protein sequence ID" value="KAJ1353327.1"/>
    <property type="molecule type" value="Genomic_DNA"/>
</dbReference>
<comment type="catalytic activity">
    <reaction evidence="9">
        <text>D-glyceraldehyde + ATP = D-glyceraldehyde 3-phosphate + ADP + H(+)</text>
        <dbReference type="Rhea" id="RHEA:13941"/>
        <dbReference type="ChEBI" id="CHEBI:15378"/>
        <dbReference type="ChEBI" id="CHEBI:17378"/>
        <dbReference type="ChEBI" id="CHEBI:30616"/>
        <dbReference type="ChEBI" id="CHEBI:59776"/>
        <dbReference type="ChEBI" id="CHEBI:456216"/>
        <dbReference type="EC" id="2.7.1.28"/>
    </reaction>
</comment>
<organism evidence="14 15">
    <name type="scientific">Parelaphostrongylus tenuis</name>
    <name type="common">Meningeal worm</name>
    <dbReference type="NCBI Taxonomy" id="148309"/>
    <lineage>
        <taxon>Eukaryota</taxon>
        <taxon>Metazoa</taxon>
        <taxon>Ecdysozoa</taxon>
        <taxon>Nematoda</taxon>
        <taxon>Chromadorea</taxon>
        <taxon>Rhabditida</taxon>
        <taxon>Rhabditina</taxon>
        <taxon>Rhabditomorpha</taxon>
        <taxon>Strongyloidea</taxon>
        <taxon>Metastrongylidae</taxon>
        <taxon>Parelaphostrongylus</taxon>
    </lineage>
</organism>
<comment type="caution">
    <text evidence="14">The sequence shown here is derived from an EMBL/GenBank/DDBJ whole genome shotgun (WGS) entry which is preliminary data.</text>
</comment>
<keyword evidence="15" id="KW-1185">Reference proteome</keyword>
<accession>A0AAD5M748</accession>
<evidence type="ECO:0000256" key="11">
    <source>
        <dbReference type="ARBA" id="ARBA00048898"/>
    </source>
</evidence>
<dbReference type="InterPro" id="IPR004006">
    <property type="entry name" value="DhaK_dom"/>
</dbReference>
<evidence type="ECO:0000256" key="10">
    <source>
        <dbReference type="ARBA" id="ARBA00048526"/>
    </source>
</evidence>
<dbReference type="GO" id="GO:0019563">
    <property type="term" value="P:glycerol catabolic process"/>
    <property type="evidence" value="ECO:0007669"/>
    <property type="project" value="TreeGrafter"/>
</dbReference>
<feature type="domain" description="DhaK" evidence="13">
    <location>
        <begin position="1"/>
        <end position="146"/>
    </location>
</feature>
<dbReference type="EC" id="2.7.1.29" evidence="1"/>
<evidence type="ECO:0000256" key="8">
    <source>
        <dbReference type="ARBA" id="ARBA00046681"/>
    </source>
</evidence>
<comment type="catalytic activity">
    <reaction evidence="10">
        <text>FAD = riboflavin cyclic-4',5'-phosphate + AMP + H(+)</text>
        <dbReference type="Rhea" id="RHEA:13729"/>
        <dbReference type="ChEBI" id="CHEBI:15378"/>
        <dbReference type="ChEBI" id="CHEBI:57692"/>
        <dbReference type="ChEBI" id="CHEBI:76202"/>
        <dbReference type="ChEBI" id="CHEBI:456215"/>
        <dbReference type="EC" id="4.6.1.15"/>
    </reaction>
</comment>
<comment type="catalytic activity">
    <reaction evidence="11">
        <text>dihydroxyacetone + ATP = dihydroxyacetone phosphate + ADP + H(+)</text>
        <dbReference type="Rhea" id="RHEA:15773"/>
        <dbReference type="ChEBI" id="CHEBI:15378"/>
        <dbReference type="ChEBI" id="CHEBI:16016"/>
        <dbReference type="ChEBI" id="CHEBI:30616"/>
        <dbReference type="ChEBI" id="CHEBI:57642"/>
        <dbReference type="ChEBI" id="CHEBI:456216"/>
        <dbReference type="EC" id="2.7.1.29"/>
    </reaction>
</comment>
<evidence type="ECO:0000256" key="1">
    <source>
        <dbReference type="ARBA" id="ARBA00012107"/>
    </source>
</evidence>
<reference evidence="14" key="1">
    <citation type="submission" date="2021-06" db="EMBL/GenBank/DDBJ databases">
        <title>Parelaphostrongylus tenuis whole genome reference sequence.</title>
        <authorList>
            <person name="Garwood T.J."/>
            <person name="Larsen P.A."/>
            <person name="Fountain-Jones N.M."/>
            <person name="Garbe J.R."/>
            <person name="Macchietto M.G."/>
            <person name="Kania S.A."/>
            <person name="Gerhold R.W."/>
            <person name="Richards J.E."/>
            <person name="Wolf T.M."/>
        </authorList>
    </citation>
    <scope>NUCLEOTIDE SEQUENCE</scope>
    <source>
        <strain evidence="14">MNPRO001-30</strain>
        <tissue evidence="14">Meninges</tissue>
    </source>
</reference>
<evidence type="ECO:0000313" key="14">
    <source>
        <dbReference type="EMBL" id="KAJ1353327.1"/>
    </source>
</evidence>
<keyword evidence="5" id="KW-0170">Cobalt</keyword>
<dbReference type="Pfam" id="PF02733">
    <property type="entry name" value="Dak1"/>
    <property type="match status" value="1"/>
</dbReference>
<evidence type="ECO:0000256" key="2">
    <source>
        <dbReference type="ARBA" id="ARBA00012110"/>
    </source>
</evidence>
<dbReference type="AlphaFoldDB" id="A0AAD5M748"/>
<feature type="non-terminal residue" evidence="14">
    <location>
        <position position="146"/>
    </location>
</feature>
<dbReference type="Proteomes" id="UP001196413">
    <property type="component" value="Unassembled WGS sequence"/>
</dbReference>
<dbReference type="GO" id="GO:0005829">
    <property type="term" value="C:cytosol"/>
    <property type="evidence" value="ECO:0007669"/>
    <property type="project" value="TreeGrafter"/>
</dbReference>
<comment type="subunit">
    <text evidence="8">Homodimer. Interacts with IFIH1 (via the CARD domains), the interaction is inhibited by viral infection.</text>
</comment>
<proteinExistence type="predicted"/>
<evidence type="ECO:0000313" key="15">
    <source>
        <dbReference type="Proteomes" id="UP001196413"/>
    </source>
</evidence>
<evidence type="ECO:0000256" key="6">
    <source>
        <dbReference type="ARBA" id="ARBA00032426"/>
    </source>
</evidence>
<evidence type="ECO:0000256" key="3">
    <source>
        <dbReference type="ARBA" id="ARBA00012578"/>
    </source>
</evidence>
<evidence type="ECO:0000256" key="9">
    <source>
        <dbReference type="ARBA" id="ARBA00047974"/>
    </source>
</evidence>
<evidence type="ECO:0000256" key="5">
    <source>
        <dbReference type="ARBA" id="ARBA00023285"/>
    </source>
</evidence>
<evidence type="ECO:0000259" key="13">
    <source>
        <dbReference type="PROSITE" id="PS51481"/>
    </source>
</evidence>
<dbReference type="GO" id="GO:0004371">
    <property type="term" value="F:glycerone kinase activity"/>
    <property type="evidence" value="ECO:0007669"/>
    <property type="project" value="UniProtKB-EC"/>
</dbReference>
<name>A0AAD5M748_PARTN</name>
<dbReference type="PANTHER" id="PTHR28629:SF4">
    <property type="entry name" value="TRIOKINASE_FMN CYCLASE"/>
    <property type="match status" value="1"/>
</dbReference>
<dbReference type="Gene3D" id="3.30.1180.20">
    <property type="entry name" value="Dihydroxyacetone kinase, domain 2"/>
    <property type="match status" value="1"/>
</dbReference>
<gene>
    <name evidence="14" type="ORF">KIN20_009933</name>
</gene>
<evidence type="ECO:0000256" key="7">
    <source>
        <dbReference type="ARBA" id="ARBA00045490"/>
    </source>
</evidence>
<sequence length="146" mass="15708">MGVSLYPCSLPGFGQTFKIPNDTMEIGLGIHGEPGFRREPMRSAQQIVDIMMTKLQAAVGFTKEQPIALILNNLGGVSQLELNIIKTEAIQWCQEASLAKKCVQAVCNKMTSMESELNALDGVAADGDCGSTFAHASKGDNRHLPN</sequence>
<dbReference type="PROSITE" id="PS51480">
    <property type="entry name" value="DHAL"/>
    <property type="match status" value="1"/>
</dbReference>
<feature type="domain" description="DhaL" evidence="12">
    <location>
        <begin position="97"/>
        <end position="146"/>
    </location>
</feature>
<evidence type="ECO:0000259" key="12">
    <source>
        <dbReference type="PROSITE" id="PS51480"/>
    </source>
</evidence>
<dbReference type="EC" id="4.6.1.15" evidence="3"/>
<dbReference type="InterPro" id="IPR050861">
    <property type="entry name" value="Dihydroxyacetone_Kinase"/>
</dbReference>
<dbReference type="GO" id="GO:0034012">
    <property type="term" value="F:FAD-AMP lyase (cyclizing) activity"/>
    <property type="evidence" value="ECO:0007669"/>
    <property type="project" value="UniProtKB-EC"/>
</dbReference>